<keyword evidence="6" id="KW-1185">Reference proteome</keyword>
<evidence type="ECO:0000313" key="5">
    <source>
        <dbReference type="EMBL" id="PTQ32602.1"/>
    </source>
</evidence>
<feature type="compositionally biased region" description="Low complexity" evidence="4">
    <location>
        <begin position="139"/>
        <end position="155"/>
    </location>
</feature>
<evidence type="ECO:0000313" key="6">
    <source>
        <dbReference type="Proteomes" id="UP000244005"/>
    </source>
</evidence>
<feature type="region of interest" description="Disordered" evidence="4">
    <location>
        <begin position="233"/>
        <end position="252"/>
    </location>
</feature>
<proteinExistence type="inferred from homology"/>
<gene>
    <name evidence="5" type="ORF">MARPO_0097s0073</name>
</gene>
<keyword evidence="3" id="KW-0539">Nucleus</keyword>
<feature type="region of interest" description="Disordered" evidence="4">
    <location>
        <begin position="129"/>
        <end position="155"/>
    </location>
</feature>
<feature type="region of interest" description="Disordered" evidence="4">
    <location>
        <begin position="257"/>
        <end position="285"/>
    </location>
</feature>
<dbReference type="InterPro" id="IPR049629">
    <property type="entry name" value="DPY30_SDC1_DD"/>
</dbReference>
<name>A0A2R6WFH3_MARPO</name>
<evidence type="ECO:0000256" key="4">
    <source>
        <dbReference type="SAM" id="MobiDB-lite"/>
    </source>
</evidence>
<feature type="region of interest" description="Disordered" evidence="4">
    <location>
        <begin position="194"/>
        <end position="227"/>
    </location>
</feature>
<protein>
    <submittedName>
        <fullName evidence="5">Uncharacterized protein</fullName>
    </submittedName>
</protein>
<dbReference type="Gramene" id="Mp6g05690.2">
    <property type="protein sequence ID" value="Mp6g05690.2.cds"/>
    <property type="gene ID" value="Mp6g05690"/>
</dbReference>
<dbReference type="Pfam" id="PF05186">
    <property type="entry name" value="Dpy-30"/>
    <property type="match status" value="1"/>
</dbReference>
<dbReference type="Proteomes" id="UP000244005">
    <property type="component" value="Unassembled WGS sequence"/>
</dbReference>
<organism evidence="5 6">
    <name type="scientific">Marchantia polymorpha</name>
    <name type="common">Common liverwort</name>
    <name type="synonym">Marchantia aquatica</name>
    <dbReference type="NCBI Taxonomy" id="3197"/>
    <lineage>
        <taxon>Eukaryota</taxon>
        <taxon>Viridiplantae</taxon>
        <taxon>Streptophyta</taxon>
        <taxon>Embryophyta</taxon>
        <taxon>Marchantiophyta</taxon>
        <taxon>Marchantiopsida</taxon>
        <taxon>Marchantiidae</taxon>
        <taxon>Marchantiales</taxon>
        <taxon>Marchantiaceae</taxon>
        <taxon>Marchantia</taxon>
    </lineage>
</organism>
<dbReference type="GO" id="GO:0005634">
    <property type="term" value="C:nucleus"/>
    <property type="evidence" value="ECO:0007669"/>
    <property type="project" value="UniProtKB-SubCell"/>
</dbReference>
<dbReference type="AlphaFoldDB" id="A0A2R6WFH3"/>
<feature type="compositionally biased region" description="Low complexity" evidence="4">
    <location>
        <begin position="257"/>
        <end position="279"/>
    </location>
</feature>
<evidence type="ECO:0000256" key="3">
    <source>
        <dbReference type="ARBA" id="ARBA00023242"/>
    </source>
</evidence>
<dbReference type="Gene3D" id="1.20.890.10">
    <property type="entry name" value="cAMP-dependent protein kinase regulatory subunit, dimerization-anchoring domain"/>
    <property type="match status" value="1"/>
</dbReference>
<comment type="subcellular location">
    <subcellularLocation>
        <location evidence="1">Nucleus</location>
    </subcellularLocation>
</comment>
<dbReference type="CDD" id="cd22965">
    <property type="entry name" value="DD_DPY30_SDC1"/>
    <property type="match status" value="1"/>
</dbReference>
<evidence type="ECO:0000256" key="2">
    <source>
        <dbReference type="ARBA" id="ARBA00010849"/>
    </source>
</evidence>
<dbReference type="InterPro" id="IPR007858">
    <property type="entry name" value="Dpy-30_motif"/>
</dbReference>
<accession>A0A2R6WFH3</accession>
<dbReference type="OrthoDB" id="1938612at2759"/>
<reference evidence="6" key="1">
    <citation type="journal article" date="2017" name="Cell">
        <title>Insights into land plant evolution garnered from the Marchantia polymorpha genome.</title>
        <authorList>
            <person name="Bowman J.L."/>
            <person name="Kohchi T."/>
            <person name="Yamato K.T."/>
            <person name="Jenkins J."/>
            <person name="Shu S."/>
            <person name="Ishizaki K."/>
            <person name="Yamaoka S."/>
            <person name="Nishihama R."/>
            <person name="Nakamura Y."/>
            <person name="Berger F."/>
            <person name="Adam C."/>
            <person name="Aki S.S."/>
            <person name="Althoff F."/>
            <person name="Araki T."/>
            <person name="Arteaga-Vazquez M.A."/>
            <person name="Balasubrmanian S."/>
            <person name="Barry K."/>
            <person name="Bauer D."/>
            <person name="Boehm C.R."/>
            <person name="Briginshaw L."/>
            <person name="Caballero-Perez J."/>
            <person name="Catarino B."/>
            <person name="Chen F."/>
            <person name="Chiyoda S."/>
            <person name="Chovatia M."/>
            <person name="Davies K.M."/>
            <person name="Delmans M."/>
            <person name="Demura T."/>
            <person name="Dierschke T."/>
            <person name="Dolan L."/>
            <person name="Dorantes-Acosta A.E."/>
            <person name="Eklund D.M."/>
            <person name="Florent S.N."/>
            <person name="Flores-Sandoval E."/>
            <person name="Fujiyama A."/>
            <person name="Fukuzawa H."/>
            <person name="Galik B."/>
            <person name="Grimanelli D."/>
            <person name="Grimwood J."/>
            <person name="Grossniklaus U."/>
            <person name="Hamada T."/>
            <person name="Haseloff J."/>
            <person name="Hetherington A.J."/>
            <person name="Higo A."/>
            <person name="Hirakawa Y."/>
            <person name="Hundley H.N."/>
            <person name="Ikeda Y."/>
            <person name="Inoue K."/>
            <person name="Inoue S.I."/>
            <person name="Ishida S."/>
            <person name="Jia Q."/>
            <person name="Kakita M."/>
            <person name="Kanazawa T."/>
            <person name="Kawai Y."/>
            <person name="Kawashima T."/>
            <person name="Kennedy M."/>
            <person name="Kinose K."/>
            <person name="Kinoshita T."/>
            <person name="Kohara Y."/>
            <person name="Koide E."/>
            <person name="Komatsu K."/>
            <person name="Kopischke S."/>
            <person name="Kubo M."/>
            <person name="Kyozuka J."/>
            <person name="Lagercrantz U."/>
            <person name="Lin S.S."/>
            <person name="Lindquist E."/>
            <person name="Lipzen A.M."/>
            <person name="Lu C.W."/>
            <person name="De Luna E."/>
            <person name="Martienssen R.A."/>
            <person name="Minamino N."/>
            <person name="Mizutani M."/>
            <person name="Mizutani M."/>
            <person name="Mochizuki N."/>
            <person name="Monte I."/>
            <person name="Mosher R."/>
            <person name="Nagasaki H."/>
            <person name="Nakagami H."/>
            <person name="Naramoto S."/>
            <person name="Nishitani K."/>
            <person name="Ohtani M."/>
            <person name="Okamoto T."/>
            <person name="Okumura M."/>
            <person name="Phillips J."/>
            <person name="Pollak B."/>
            <person name="Reinders A."/>
            <person name="Rovekamp M."/>
            <person name="Sano R."/>
            <person name="Sawa S."/>
            <person name="Schmid M.W."/>
            <person name="Shirakawa M."/>
            <person name="Solano R."/>
            <person name="Spunde A."/>
            <person name="Suetsugu N."/>
            <person name="Sugano S."/>
            <person name="Sugiyama A."/>
            <person name="Sun R."/>
            <person name="Suzuki Y."/>
            <person name="Takenaka M."/>
            <person name="Takezawa D."/>
            <person name="Tomogane H."/>
            <person name="Tsuzuki M."/>
            <person name="Ueda T."/>
            <person name="Umeda M."/>
            <person name="Ward J.M."/>
            <person name="Watanabe Y."/>
            <person name="Yazaki K."/>
            <person name="Yokoyama R."/>
            <person name="Yoshitake Y."/>
            <person name="Yotsui I."/>
            <person name="Zachgo S."/>
            <person name="Schmutz J."/>
        </authorList>
    </citation>
    <scope>NUCLEOTIDE SEQUENCE [LARGE SCALE GENOMIC DNA]</scope>
    <source>
        <strain evidence="6">Tak-1</strain>
    </source>
</reference>
<dbReference type="EMBL" id="KZ772769">
    <property type="protein sequence ID" value="PTQ32602.1"/>
    <property type="molecule type" value="Genomic_DNA"/>
</dbReference>
<comment type="similarity">
    <text evidence="2">Belongs to the dpy-30 family.</text>
</comment>
<evidence type="ECO:0000256" key="1">
    <source>
        <dbReference type="ARBA" id="ARBA00004123"/>
    </source>
</evidence>
<sequence>MHSPHHPTSPQAFLPWNQIVYKKPRIGWQPREFWFDVHEEELEAARIAEEEAARLELKAAPIREYLDSTVVPLLLKGLQILAVERPENPVDYLAQYLILKNPQPLPPPVEEVQVEDVTDEILWRDLEAELLPPPPPPARAASFRPATAGAPAPAAATRAASVRPFAADPAPAATRAASVRPVAADPIPVATRAASVRPVAADPAPPPGAATRAPSMKPAAPMRAASVKPAGEAPAAAPAATRAASVKPAADAVLGAAASRAASIKPATPAPPAATRAASVKPAAA</sequence>